<organism evidence="7 8">
    <name type="scientific">Fusarium duplospermum</name>
    <dbReference type="NCBI Taxonomy" id="1325734"/>
    <lineage>
        <taxon>Eukaryota</taxon>
        <taxon>Fungi</taxon>
        <taxon>Dikarya</taxon>
        <taxon>Ascomycota</taxon>
        <taxon>Pezizomycotina</taxon>
        <taxon>Sordariomycetes</taxon>
        <taxon>Hypocreomycetidae</taxon>
        <taxon>Hypocreales</taxon>
        <taxon>Nectriaceae</taxon>
        <taxon>Fusarium</taxon>
        <taxon>Fusarium solani species complex</taxon>
    </lineage>
</organism>
<feature type="domain" description="MARVEL" evidence="6">
    <location>
        <begin position="6"/>
        <end position="131"/>
    </location>
</feature>
<keyword evidence="4 5" id="KW-0472">Membrane</keyword>
<evidence type="ECO:0000256" key="1">
    <source>
        <dbReference type="ARBA" id="ARBA00004141"/>
    </source>
</evidence>
<dbReference type="GO" id="GO:0016020">
    <property type="term" value="C:membrane"/>
    <property type="evidence" value="ECO:0007669"/>
    <property type="project" value="UniProtKB-SubCell"/>
</dbReference>
<gene>
    <name evidence="7" type="ORF">CEP54_004935</name>
</gene>
<evidence type="ECO:0000259" key="6">
    <source>
        <dbReference type="Pfam" id="PF01284"/>
    </source>
</evidence>
<proteinExistence type="predicted"/>
<dbReference type="PANTHER" id="PTHR37451">
    <property type="entry name" value="MARVEL DOMAIN"/>
    <property type="match status" value="1"/>
</dbReference>
<dbReference type="STRING" id="1325734.A0A428QF73"/>
<dbReference type="InterPro" id="IPR008253">
    <property type="entry name" value="Marvel"/>
</dbReference>
<feature type="transmembrane region" description="Helical" evidence="5">
    <location>
        <begin position="115"/>
        <end position="133"/>
    </location>
</feature>
<evidence type="ECO:0000256" key="3">
    <source>
        <dbReference type="ARBA" id="ARBA00022989"/>
    </source>
</evidence>
<sequence>MGRVVLISLRVLQLALSLASISLSSYVINWFMKSKTAIPSPFNYLLVSSILSVFSLVYLELVPRFAPRFSQQYVAIGVESVNAALYFAGFIAIAIYIGSLVFCEGAVCASGRADAVVAAGQFTTWIATTILMAKDMFKRGFEQPKYADNSREMGQV</sequence>
<keyword evidence="8" id="KW-1185">Reference proteome</keyword>
<reference evidence="7 8" key="1">
    <citation type="submission" date="2017-06" db="EMBL/GenBank/DDBJ databases">
        <title>Comparative genomic analysis of Ambrosia Fusariam Clade fungi.</title>
        <authorList>
            <person name="Stajich J.E."/>
            <person name="Carrillo J."/>
            <person name="Kijimoto T."/>
            <person name="Eskalen A."/>
            <person name="O'Donnell K."/>
            <person name="Kasson M."/>
        </authorList>
    </citation>
    <scope>NUCLEOTIDE SEQUENCE [LARGE SCALE GENOMIC DNA]</scope>
    <source>
        <strain evidence="7 8">NRRL62584</strain>
    </source>
</reference>
<comment type="subcellular location">
    <subcellularLocation>
        <location evidence="1">Membrane</location>
        <topology evidence="1">Multi-pass membrane protein</topology>
    </subcellularLocation>
</comment>
<dbReference type="EMBL" id="NKCI01000036">
    <property type="protein sequence ID" value="RSL63936.1"/>
    <property type="molecule type" value="Genomic_DNA"/>
</dbReference>
<protein>
    <recommendedName>
        <fullName evidence="6">MARVEL domain-containing protein</fullName>
    </recommendedName>
</protein>
<evidence type="ECO:0000256" key="4">
    <source>
        <dbReference type="ARBA" id="ARBA00023136"/>
    </source>
</evidence>
<feature type="transmembrane region" description="Helical" evidence="5">
    <location>
        <begin position="83"/>
        <end position="103"/>
    </location>
</feature>
<evidence type="ECO:0000313" key="8">
    <source>
        <dbReference type="Proteomes" id="UP000288168"/>
    </source>
</evidence>
<dbReference type="Pfam" id="PF01284">
    <property type="entry name" value="MARVEL"/>
    <property type="match status" value="1"/>
</dbReference>
<dbReference type="AlphaFoldDB" id="A0A428QF73"/>
<keyword evidence="3 5" id="KW-1133">Transmembrane helix</keyword>
<evidence type="ECO:0000313" key="7">
    <source>
        <dbReference type="EMBL" id="RSL63936.1"/>
    </source>
</evidence>
<evidence type="ECO:0000256" key="5">
    <source>
        <dbReference type="SAM" id="Phobius"/>
    </source>
</evidence>
<evidence type="ECO:0000256" key="2">
    <source>
        <dbReference type="ARBA" id="ARBA00022692"/>
    </source>
</evidence>
<dbReference type="Proteomes" id="UP000288168">
    <property type="component" value="Unassembled WGS sequence"/>
</dbReference>
<feature type="transmembrane region" description="Helical" evidence="5">
    <location>
        <begin position="43"/>
        <end position="62"/>
    </location>
</feature>
<accession>A0A428QF73</accession>
<keyword evidence="2 5" id="KW-0812">Transmembrane</keyword>
<name>A0A428QF73_9HYPO</name>
<comment type="caution">
    <text evidence="7">The sequence shown here is derived from an EMBL/GenBank/DDBJ whole genome shotgun (WGS) entry which is preliminary data.</text>
</comment>
<dbReference type="PANTHER" id="PTHR37451:SF5">
    <property type="entry name" value="MARVEL DOMAIN-CONTAINING PROTEIN"/>
    <property type="match status" value="1"/>
</dbReference>
<dbReference type="OrthoDB" id="2117453at2759"/>